<accession>A0A2N5ZEA4</accession>
<name>A0A2N5ZEA4_MUIH1</name>
<dbReference type="InterPro" id="IPR004307">
    <property type="entry name" value="TspO_MBR"/>
</dbReference>
<proteinExistence type="inferred from homology"/>
<evidence type="ECO:0000256" key="3">
    <source>
        <dbReference type="ARBA" id="ARBA00022692"/>
    </source>
</evidence>
<feature type="transmembrane region" description="Helical" evidence="6">
    <location>
        <begin position="7"/>
        <end position="27"/>
    </location>
</feature>
<feature type="transmembrane region" description="Helical" evidence="6">
    <location>
        <begin position="47"/>
        <end position="69"/>
    </location>
</feature>
<organism evidence="7 8">
    <name type="scientific">Muiribacterium halophilum</name>
    <dbReference type="NCBI Taxonomy" id="2053465"/>
    <lineage>
        <taxon>Bacteria</taxon>
        <taxon>Candidatus Muiribacteriota</taxon>
        <taxon>Candidatus Muiribacteriia</taxon>
        <taxon>Candidatus Muiribacteriales</taxon>
        <taxon>Candidatus Muiribacteriaceae</taxon>
        <taxon>Candidatus Muiribacterium</taxon>
    </lineage>
</organism>
<feature type="transmembrane region" description="Helical" evidence="6">
    <location>
        <begin position="133"/>
        <end position="154"/>
    </location>
</feature>
<evidence type="ECO:0000256" key="6">
    <source>
        <dbReference type="SAM" id="Phobius"/>
    </source>
</evidence>
<evidence type="ECO:0000256" key="4">
    <source>
        <dbReference type="ARBA" id="ARBA00022989"/>
    </source>
</evidence>
<comment type="caution">
    <text evidence="7">The sequence shown here is derived from an EMBL/GenBank/DDBJ whole genome shotgun (WGS) entry which is preliminary data.</text>
</comment>
<evidence type="ECO:0000256" key="2">
    <source>
        <dbReference type="ARBA" id="ARBA00007524"/>
    </source>
</evidence>
<dbReference type="GO" id="GO:0016020">
    <property type="term" value="C:membrane"/>
    <property type="evidence" value="ECO:0007669"/>
    <property type="project" value="UniProtKB-SubCell"/>
</dbReference>
<reference evidence="7 8" key="1">
    <citation type="submission" date="2017-11" db="EMBL/GenBank/DDBJ databases">
        <title>Genome-resolved metagenomics identifies genetic mobility, metabolic interactions, and unexpected diversity in perchlorate-reducing communities.</title>
        <authorList>
            <person name="Barnum T.P."/>
            <person name="Figueroa I.A."/>
            <person name="Carlstrom C.I."/>
            <person name="Lucas L.N."/>
            <person name="Engelbrektson A.L."/>
            <person name="Coates J.D."/>
        </authorList>
    </citation>
    <scope>NUCLEOTIDE SEQUENCE [LARGE SCALE GENOMIC DNA]</scope>
    <source>
        <strain evidence="7">BM706</strain>
    </source>
</reference>
<dbReference type="AlphaFoldDB" id="A0A2N5ZEA4"/>
<evidence type="ECO:0000256" key="1">
    <source>
        <dbReference type="ARBA" id="ARBA00004141"/>
    </source>
</evidence>
<evidence type="ECO:0000313" key="8">
    <source>
        <dbReference type="Proteomes" id="UP000234857"/>
    </source>
</evidence>
<keyword evidence="4 6" id="KW-1133">Transmembrane helix</keyword>
<dbReference type="Proteomes" id="UP000234857">
    <property type="component" value="Unassembled WGS sequence"/>
</dbReference>
<dbReference type="PANTHER" id="PTHR10057">
    <property type="entry name" value="PERIPHERAL-TYPE BENZODIAZEPINE RECEPTOR"/>
    <property type="match status" value="1"/>
</dbReference>
<comment type="subcellular location">
    <subcellularLocation>
        <location evidence="1">Membrane</location>
        <topology evidence="1">Multi-pass membrane protein</topology>
    </subcellularLocation>
</comment>
<dbReference type="GO" id="GO:0033013">
    <property type="term" value="P:tetrapyrrole metabolic process"/>
    <property type="evidence" value="ECO:0007669"/>
    <property type="project" value="UniProtKB-ARBA"/>
</dbReference>
<dbReference type="EMBL" id="PKTG01000097">
    <property type="protein sequence ID" value="PLX17005.1"/>
    <property type="molecule type" value="Genomic_DNA"/>
</dbReference>
<evidence type="ECO:0000256" key="5">
    <source>
        <dbReference type="ARBA" id="ARBA00023136"/>
    </source>
</evidence>
<protein>
    <submittedName>
        <fullName evidence="7">TspO protein</fullName>
    </submittedName>
</protein>
<dbReference type="Gene3D" id="1.20.1260.100">
    <property type="entry name" value="TspO/MBR protein"/>
    <property type="match status" value="1"/>
</dbReference>
<dbReference type="PANTHER" id="PTHR10057:SF0">
    <property type="entry name" value="TRANSLOCATOR PROTEIN"/>
    <property type="match status" value="1"/>
</dbReference>
<dbReference type="FunFam" id="1.20.1260.100:FF:000001">
    <property type="entry name" value="translocator protein 2"/>
    <property type="match status" value="1"/>
</dbReference>
<dbReference type="CDD" id="cd15904">
    <property type="entry name" value="TSPO_MBR"/>
    <property type="match status" value="1"/>
</dbReference>
<dbReference type="PIRSF" id="PIRSF005859">
    <property type="entry name" value="PBR"/>
    <property type="match status" value="1"/>
</dbReference>
<gene>
    <name evidence="7" type="ORF">C0601_08490</name>
</gene>
<sequence length="158" mass="18493">MNKKNTLRLILSIIICNLAGIFGAVFTKKSVSTWYTTLEKPSFNPPGWVFGPVWTVIYIMMGISLFYIWDSKDNKLKKKTLILFYIQLLLNGLWSFLFFGLRSPFYAFIDIILLLIFIFLTIAYSFKISRKISYLLLPYLLWVCFATLLNYKILVLNT</sequence>
<feature type="transmembrane region" description="Helical" evidence="6">
    <location>
        <begin position="81"/>
        <end position="99"/>
    </location>
</feature>
<evidence type="ECO:0000313" key="7">
    <source>
        <dbReference type="EMBL" id="PLX17005.1"/>
    </source>
</evidence>
<comment type="similarity">
    <text evidence="2">Belongs to the TspO/BZRP family.</text>
</comment>
<keyword evidence="3 6" id="KW-0812">Transmembrane</keyword>
<keyword evidence="5 6" id="KW-0472">Membrane</keyword>
<dbReference type="InterPro" id="IPR038330">
    <property type="entry name" value="TspO/MBR-related_sf"/>
</dbReference>
<feature type="transmembrane region" description="Helical" evidence="6">
    <location>
        <begin position="105"/>
        <end position="126"/>
    </location>
</feature>
<dbReference type="Pfam" id="PF03073">
    <property type="entry name" value="TspO_MBR"/>
    <property type="match status" value="1"/>
</dbReference>